<evidence type="ECO:0000313" key="2">
    <source>
        <dbReference type="Proteomes" id="UP001168575"/>
    </source>
</evidence>
<keyword evidence="2" id="KW-1185">Reference proteome</keyword>
<organism evidence="1 2">
    <name type="scientific">Phoenicibacter congonensis</name>
    <dbReference type="NCBI Taxonomy" id="1944646"/>
    <lineage>
        <taxon>Bacteria</taxon>
        <taxon>Bacillati</taxon>
        <taxon>Actinomycetota</taxon>
        <taxon>Coriobacteriia</taxon>
        <taxon>Eggerthellales</taxon>
        <taxon>Eggerthellaceae</taxon>
        <taxon>Phoenicibacter</taxon>
    </lineage>
</organism>
<feature type="non-terminal residue" evidence="1">
    <location>
        <position position="1"/>
    </location>
</feature>
<protein>
    <submittedName>
        <fullName evidence="1">Uncharacterized protein</fullName>
    </submittedName>
</protein>
<evidence type="ECO:0000313" key="1">
    <source>
        <dbReference type="EMBL" id="MDO4842793.1"/>
    </source>
</evidence>
<dbReference type="AlphaFoldDB" id="A0AA43RJ67"/>
<name>A0AA43RJ67_9ACTN</name>
<accession>A0AA43RJ67</accession>
<dbReference type="EMBL" id="JAUMVS010000312">
    <property type="protein sequence ID" value="MDO4842793.1"/>
    <property type="molecule type" value="Genomic_DNA"/>
</dbReference>
<reference evidence="1" key="1">
    <citation type="submission" date="2023-07" db="EMBL/GenBank/DDBJ databases">
        <title>Between Cages and Wild: Unraveling the Impact of Captivity on Animal Microbiomes and Antimicrobial Resistance.</title>
        <authorList>
            <person name="Schmartz G.P."/>
            <person name="Rehner J."/>
            <person name="Schuff M.J."/>
            <person name="Becker S.L."/>
            <person name="Kravczyk M."/>
            <person name="Gurevich A."/>
            <person name="Francke R."/>
            <person name="Mueller R."/>
            <person name="Keller V."/>
            <person name="Keller A."/>
        </authorList>
    </citation>
    <scope>NUCLEOTIDE SEQUENCE</scope>
    <source>
        <strain evidence="1">S12M_St_49</strain>
    </source>
</reference>
<comment type="caution">
    <text evidence="1">The sequence shown here is derived from an EMBL/GenBank/DDBJ whole genome shotgun (WGS) entry which is preliminary data.</text>
</comment>
<dbReference type="Proteomes" id="UP001168575">
    <property type="component" value="Unassembled WGS sequence"/>
</dbReference>
<gene>
    <name evidence="1" type="ORF">Q3982_08980</name>
</gene>
<proteinExistence type="predicted"/>
<sequence>IATSQAKYQQEHYVYSWAKSADLQIGNVYKGELPSEAYRQKFSVKGTSYLKTVENKNFMNPGGKHIFKTGFSGDLEYITAAFNNGASYYLETKGKKKVVEKVLEIDGFRYEKNKRINSEPDKSGHQEFGIHEYSYLYGDSVMYLTDKKNGVKLPTRCNLVKLFGKDYIAEMYKYGGSDKIEHWFFFDTDTKELKFMAFNFYDNEHELKLSRLRDVLEFSTEIPDMSVFEIPKKYQKANK</sequence>